<accession>A0ABP4X5U2</accession>
<keyword evidence="2" id="KW-1185">Reference proteome</keyword>
<reference evidence="2" key="1">
    <citation type="journal article" date="2019" name="Int. J. Syst. Evol. Microbiol.">
        <title>The Global Catalogue of Microorganisms (GCM) 10K type strain sequencing project: providing services to taxonomists for standard genome sequencing and annotation.</title>
        <authorList>
            <consortium name="The Broad Institute Genomics Platform"/>
            <consortium name="The Broad Institute Genome Sequencing Center for Infectious Disease"/>
            <person name="Wu L."/>
            <person name="Ma J."/>
        </authorList>
    </citation>
    <scope>NUCLEOTIDE SEQUENCE [LARGE SCALE GENOMIC DNA]</scope>
    <source>
        <strain evidence="2">JCM 14735</strain>
    </source>
</reference>
<proteinExistence type="predicted"/>
<sequence>MSEVTMGALVAQAEDDDPLRALAATAELHRQVSQAETVAVRRARARGASWAQIAAAMGVSRQAVHRKYGGSRFGRG</sequence>
<organism evidence="1 2">
    <name type="scientific">Kocuria aegyptia</name>
    <dbReference type="NCBI Taxonomy" id="330943"/>
    <lineage>
        <taxon>Bacteria</taxon>
        <taxon>Bacillati</taxon>
        <taxon>Actinomycetota</taxon>
        <taxon>Actinomycetes</taxon>
        <taxon>Micrococcales</taxon>
        <taxon>Micrococcaceae</taxon>
        <taxon>Kocuria</taxon>
    </lineage>
</organism>
<dbReference type="RefSeq" id="WP_344123823.1">
    <property type="nucleotide sequence ID" value="NZ_BAAAOA010000046.1"/>
</dbReference>
<name>A0ABP4X5U2_9MICC</name>
<comment type="caution">
    <text evidence="1">The sequence shown here is derived from an EMBL/GenBank/DDBJ whole genome shotgun (WGS) entry which is preliminary data.</text>
</comment>
<evidence type="ECO:0000313" key="2">
    <source>
        <dbReference type="Proteomes" id="UP001501204"/>
    </source>
</evidence>
<gene>
    <name evidence="1" type="ORF">GCM10009767_29940</name>
</gene>
<evidence type="ECO:0000313" key="1">
    <source>
        <dbReference type="EMBL" id="GAA1770118.1"/>
    </source>
</evidence>
<protein>
    <submittedName>
        <fullName evidence="1">Sigma factor-like helix-turn-helix DNA-binding protein</fullName>
    </submittedName>
</protein>
<dbReference type="EMBL" id="BAAAOA010000046">
    <property type="protein sequence ID" value="GAA1770118.1"/>
    <property type="molecule type" value="Genomic_DNA"/>
</dbReference>
<dbReference type="Proteomes" id="UP001501204">
    <property type="component" value="Unassembled WGS sequence"/>
</dbReference>